<proteinExistence type="predicted"/>
<gene>
    <name evidence="2" type="ORF">SNEC2469_LOCUS3750</name>
</gene>
<feature type="region of interest" description="Disordered" evidence="1">
    <location>
        <begin position="145"/>
        <end position="187"/>
    </location>
</feature>
<protein>
    <submittedName>
        <fullName evidence="2">Uncharacterized protein</fullName>
    </submittedName>
</protein>
<evidence type="ECO:0000256" key="1">
    <source>
        <dbReference type="SAM" id="MobiDB-lite"/>
    </source>
</evidence>
<dbReference type="EMBL" id="CAJNJA010008148">
    <property type="protein sequence ID" value="CAE7233376.1"/>
    <property type="molecule type" value="Genomic_DNA"/>
</dbReference>
<name>A0A812KUQ7_9DINO</name>
<keyword evidence="3" id="KW-1185">Reference proteome</keyword>
<feature type="region of interest" description="Disordered" evidence="1">
    <location>
        <begin position="356"/>
        <end position="376"/>
    </location>
</feature>
<dbReference type="AlphaFoldDB" id="A0A812KUQ7"/>
<feature type="compositionally biased region" description="Basic and acidic residues" evidence="1">
    <location>
        <begin position="360"/>
        <end position="376"/>
    </location>
</feature>
<comment type="caution">
    <text evidence="2">The sequence shown here is derived from an EMBL/GenBank/DDBJ whole genome shotgun (WGS) entry which is preliminary data.</text>
</comment>
<sequence>MPRHETILYHLEQQELHRQVTLIVPEGMDATRRVNFIYEDQEMTVAIPEGYDIGQQVTVQVPTRKRPPLERNSTQARYTFELLVPSPRSSDPFVQFAGLFLLLNCALVLLERLFEVPRMLLDFLCGVSVGTAVLSRQLAQCGAGEEDVHGRREVQKEEKQQVGAEHPDGEQEQEQQEEKEKAEDDYQNQHGLTLVGSELGRRWQYQSPKMVPLLEACHGTLGANGMAENAVDVVRSRGAPPSEIVNGRRLKAKMVPLGELLSFAYQTRRAIPNMRALRRVFSYLASAPEIGFVIRGARDEACFGHAGKGGLVKGGTLIIESITDSDWAGCRKAELGQRHMRGHEFIGDCTTVKMRRQRRSGAEESPAKASKEMGPHGVDMSKIKALVPVLVLMTQVVSVEGHTRGLGLAVVTPVMVEIEGRLHGAVLGYSSSGTRRLAAWIMVAWLPFVFYKARKRGFIEEYVERCKFENLRSPDSGAEGILKRLPTCGLGDNLMGVLTASDPEEEGSKAEAFHRGHQHLPDRQLVMENLRHCCRVTTSISLDHPEYKTRYQLYGMLQGKSMTPMLPEMPEGEEPQDGAF</sequence>
<evidence type="ECO:0000313" key="3">
    <source>
        <dbReference type="Proteomes" id="UP000601435"/>
    </source>
</evidence>
<dbReference type="Proteomes" id="UP000601435">
    <property type="component" value="Unassembled WGS sequence"/>
</dbReference>
<feature type="compositionally biased region" description="Basic and acidic residues" evidence="1">
    <location>
        <begin position="146"/>
        <end position="169"/>
    </location>
</feature>
<dbReference type="OrthoDB" id="10298698at2759"/>
<evidence type="ECO:0000313" key="2">
    <source>
        <dbReference type="EMBL" id="CAE7233376.1"/>
    </source>
</evidence>
<accession>A0A812KUQ7</accession>
<reference evidence="2" key="1">
    <citation type="submission" date="2021-02" db="EMBL/GenBank/DDBJ databases">
        <authorList>
            <person name="Dougan E. K."/>
            <person name="Rhodes N."/>
            <person name="Thang M."/>
            <person name="Chan C."/>
        </authorList>
    </citation>
    <scope>NUCLEOTIDE SEQUENCE</scope>
</reference>
<organism evidence="2 3">
    <name type="scientific">Symbiodinium necroappetens</name>
    <dbReference type="NCBI Taxonomy" id="1628268"/>
    <lineage>
        <taxon>Eukaryota</taxon>
        <taxon>Sar</taxon>
        <taxon>Alveolata</taxon>
        <taxon>Dinophyceae</taxon>
        <taxon>Suessiales</taxon>
        <taxon>Symbiodiniaceae</taxon>
        <taxon>Symbiodinium</taxon>
    </lineage>
</organism>